<sequence>MHHRPGPEPREGQRPYHRPQRPDGNRVSERASMREAASDTGGMARGGGVGRHQDRDLPPRGRGLWKDEAEVLASVQRPSSSARSREPVVPRPEFVEQEVLVNSLLEERPNESEGTRNHKLQVHKWLVSLATFRDELARIEDTIRKQKGRVVEQKVKEQTNQNQFLDFVLDEGMRHFAGKTKEVQKLGDFVQSFMTKAAGVIHGTGDWSVGELRETFGELCEVREQLNSVYLPRRGEAMVSKQDFYHFLQQVQSEPGTPAALRGQSPLLHKMAAGSDERDGDALGARVMGKKLARELAKMYRWLELRHAKEVKELRKEVSIHLGMEIPGAEEEDVDGRGANDSGVHDLMQRLAEVPFSDRGEDDIATFFHESYRSVMVAVQRAHARERGVLKGTVKRLRERGAGLAEELEAKTSALRERDSTVARLAEEREVSGLEREREKLQMIDALKKLDVIRVAEREDAERKERQREEERELEAAREKKRAEARALEREREASRQREREIEAMREKKWVEERKLERERVRKLEKEREKERAQREKERLQARDREAKARAEREEEKESQRKKDALRNEERHAEILARKEREMEREMDRRRIEILERELEKHRVDLEAEKRKIDGLREEAEREVEKRFERDLQVARERLENEKEKFLLMNPDREKLEARIKELEVKQKDLEAELKFAEEEIESAKAEQADLQLERDRAETEREYNLFLQKCQYEEKLQELQEKLRQLGNTFGQLPPTMVFPDAQPQHQRQNRSRAYPGPAAPMASPDPAEAEMFSSLGPGEVVDDRDTAYMRLLGDLKGLKSTIAAHGEGAAGEVVSASSTPGAGSPAESVGVRAAEEGPAAGPERDRLKDIASTLSSLPLGSAEPEGRPTQLSSKVVDLVKAINDISPLVWQETARQASVSSTDVLDQLLAKEQRASGAAAQVEVTRNAKVIRRALEIAKA</sequence>
<organism evidence="2 3">
    <name type="scientific">Chloropicon roscoffensis</name>
    <dbReference type="NCBI Taxonomy" id="1461544"/>
    <lineage>
        <taxon>Eukaryota</taxon>
        <taxon>Viridiplantae</taxon>
        <taxon>Chlorophyta</taxon>
        <taxon>Chloropicophyceae</taxon>
        <taxon>Chloropicales</taxon>
        <taxon>Chloropicaceae</taxon>
        <taxon>Chloropicon</taxon>
    </lineage>
</organism>
<feature type="region of interest" description="Disordered" evidence="1">
    <location>
        <begin position="815"/>
        <end position="847"/>
    </location>
</feature>
<feature type="region of interest" description="Disordered" evidence="1">
    <location>
        <begin position="738"/>
        <end position="780"/>
    </location>
</feature>
<accession>A0AAX4P9S4</accession>
<feature type="region of interest" description="Disordered" evidence="1">
    <location>
        <begin position="481"/>
        <end position="500"/>
    </location>
</feature>
<feature type="region of interest" description="Disordered" evidence="1">
    <location>
        <begin position="1"/>
        <end position="66"/>
    </location>
</feature>
<dbReference type="EMBL" id="CP151506">
    <property type="protein sequence ID" value="WZN62811.1"/>
    <property type="molecule type" value="Genomic_DNA"/>
</dbReference>
<reference evidence="2 3" key="1">
    <citation type="submission" date="2024-03" db="EMBL/GenBank/DDBJ databases">
        <title>Complete genome sequence of the green alga Chloropicon roscoffensis RCC1871.</title>
        <authorList>
            <person name="Lemieux C."/>
            <person name="Pombert J.-F."/>
            <person name="Otis C."/>
            <person name="Turmel M."/>
        </authorList>
    </citation>
    <scope>NUCLEOTIDE SEQUENCE [LARGE SCALE GENOMIC DNA]</scope>
    <source>
        <strain evidence="2 3">RCC1871</strain>
    </source>
</reference>
<gene>
    <name evidence="2" type="ORF">HKI87_06g43530</name>
</gene>
<dbReference type="Proteomes" id="UP001472866">
    <property type="component" value="Chromosome 06"/>
</dbReference>
<dbReference type="AlphaFoldDB" id="A0AAX4P9S4"/>
<evidence type="ECO:0000256" key="1">
    <source>
        <dbReference type="SAM" id="MobiDB-lite"/>
    </source>
</evidence>
<protein>
    <submittedName>
        <fullName evidence="2">Uncharacterized protein</fullName>
    </submittedName>
</protein>
<keyword evidence="3" id="KW-1185">Reference proteome</keyword>
<proteinExistence type="predicted"/>
<feature type="compositionally biased region" description="Basic and acidic residues" evidence="1">
    <location>
        <begin position="51"/>
        <end position="66"/>
    </location>
</feature>
<name>A0AAX4P9S4_9CHLO</name>
<evidence type="ECO:0000313" key="2">
    <source>
        <dbReference type="EMBL" id="WZN62811.1"/>
    </source>
</evidence>
<feature type="compositionally biased region" description="Low complexity" evidence="1">
    <location>
        <begin position="815"/>
        <end position="843"/>
    </location>
</feature>
<feature type="region of interest" description="Disordered" evidence="1">
    <location>
        <begin position="521"/>
        <end position="587"/>
    </location>
</feature>
<evidence type="ECO:0000313" key="3">
    <source>
        <dbReference type="Proteomes" id="UP001472866"/>
    </source>
</evidence>
<feature type="compositionally biased region" description="Basic and acidic residues" evidence="1">
    <location>
        <begin position="1"/>
        <end position="37"/>
    </location>
</feature>